<keyword evidence="1" id="KW-0328">Glycosyltransferase</keyword>
<dbReference type="EMBL" id="JBHRYA010000003">
    <property type="protein sequence ID" value="MFC3715537.1"/>
    <property type="molecule type" value="Genomic_DNA"/>
</dbReference>
<evidence type="ECO:0000259" key="4">
    <source>
        <dbReference type="Pfam" id="PF17167"/>
    </source>
</evidence>
<evidence type="ECO:0000313" key="5">
    <source>
        <dbReference type="EMBL" id="MFC3715537.1"/>
    </source>
</evidence>
<dbReference type="InterPro" id="IPR010383">
    <property type="entry name" value="Glyco_hydrolase_94_b-supersand"/>
</dbReference>
<dbReference type="InterPro" id="IPR037018">
    <property type="entry name" value="GH65_N"/>
</dbReference>
<proteinExistence type="predicted"/>
<comment type="caution">
    <text evidence="5">The sequence shown here is derived from an EMBL/GenBank/DDBJ whole genome shotgun (WGS) entry which is preliminary data.</text>
</comment>
<name>A0ABV7XKM8_9GAMM</name>
<dbReference type="SUPFAM" id="SSF48208">
    <property type="entry name" value="Six-hairpin glycosidases"/>
    <property type="match status" value="1"/>
</dbReference>
<dbReference type="CDD" id="cd11753">
    <property type="entry name" value="GH94N_ChvB_NdvB_2_like"/>
    <property type="match status" value="1"/>
</dbReference>
<organism evidence="5 6">
    <name type="scientific">Luteimonas soli</name>
    <dbReference type="NCBI Taxonomy" id="1648966"/>
    <lineage>
        <taxon>Bacteria</taxon>
        <taxon>Pseudomonadati</taxon>
        <taxon>Pseudomonadota</taxon>
        <taxon>Gammaproteobacteria</taxon>
        <taxon>Lysobacterales</taxon>
        <taxon>Lysobacteraceae</taxon>
        <taxon>Luteimonas</taxon>
    </lineage>
</organism>
<accession>A0ABV7XKM8</accession>
<dbReference type="Gene3D" id="2.60.420.10">
    <property type="entry name" value="Maltose phosphorylase, domain 3"/>
    <property type="match status" value="1"/>
</dbReference>
<dbReference type="Proteomes" id="UP001595705">
    <property type="component" value="Unassembled WGS sequence"/>
</dbReference>
<dbReference type="PANTHER" id="PTHR37469">
    <property type="entry name" value="CELLOBIONIC ACID PHOSPHORYLASE-RELATED"/>
    <property type="match status" value="1"/>
</dbReference>
<dbReference type="InterPro" id="IPR008928">
    <property type="entry name" value="6-hairpin_glycosidase_sf"/>
</dbReference>
<keyword evidence="5" id="KW-0378">Hydrolase</keyword>
<dbReference type="Gene3D" id="2.70.98.40">
    <property type="entry name" value="Glycoside hydrolase, family 65, N-terminal domain"/>
    <property type="match status" value="2"/>
</dbReference>
<dbReference type="InterPro" id="IPR012341">
    <property type="entry name" value="6hp_glycosidase-like_sf"/>
</dbReference>
<dbReference type="InterPro" id="IPR037824">
    <property type="entry name" value="GH94N_2_NdvB"/>
</dbReference>
<dbReference type="InterPro" id="IPR037820">
    <property type="entry name" value="GH94N_NdvB"/>
</dbReference>
<feature type="domain" description="Glycosyl hydrolase 94 catalytic" evidence="4">
    <location>
        <begin position="785"/>
        <end position="1208"/>
    </location>
</feature>
<dbReference type="InterPro" id="IPR033432">
    <property type="entry name" value="GH94_catalytic"/>
</dbReference>
<evidence type="ECO:0000259" key="3">
    <source>
        <dbReference type="Pfam" id="PF06165"/>
    </source>
</evidence>
<feature type="domain" description="Glycosyl hydrolase 94 supersandwich" evidence="3">
    <location>
        <begin position="7"/>
        <end position="272"/>
    </location>
</feature>
<dbReference type="SUPFAM" id="SSF74650">
    <property type="entry name" value="Galactose mutarotase-like"/>
    <property type="match status" value="2"/>
</dbReference>
<keyword evidence="6" id="KW-1185">Reference proteome</keyword>
<evidence type="ECO:0000256" key="2">
    <source>
        <dbReference type="ARBA" id="ARBA00022679"/>
    </source>
</evidence>
<evidence type="ECO:0000256" key="1">
    <source>
        <dbReference type="ARBA" id="ARBA00022676"/>
    </source>
</evidence>
<dbReference type="GO" id="GO:0016787">
    <property type="term" value="F:hydrolase activity"/>
    <property type="evidence" value="ECO:0007669"/>
    <property type="project" value="UniProtKB-KW"/>
</dbReference>
<dbReference type="InterPro" id="IPR011013">
    <property type="entry name" value="Gal_mutarotase_sf_dom"/>
</dbReference>
<keyword evidence="2" id="KW-0808">Transferase</keyword>
<dbReference type="Gene3D" id="1.50.10.10">
    <property type="match status" value="1"/>
</dbReference>
<protein>
    <submittedName>
        <fullName evidence="5">GH36-type glycosyl hydrolase domain-containing protein</fullName>
    </submittedName>
</protein>
<dbReference type="Pfam" id="PF06165">
    <property type="entry name" value="GH94_b-supersand"/>
    <property type="match status" value="2"/>
</dbReference>
<gene>
    <name evidence="5" type="ORF">ACFONC_05160</name>
</gene>
<sequence>MHDHARRQPPGLQLLSNGRYTVMLTRSGAGYSHWGNCAITRWHADPTRDDHGCWLYLRDLDDGTAWSAGLQPVDGAPDEYEVGFEAGRASIRRRDGDIEATTEVLVAGDGDAEVRRISLRNHGVRERSIEVTSYAELVLAPQAGDSAHPAFSKMFVRTEWLPEHRCLVGTRRVRSPGDPSACAVQWLDVEGGSDEEPQRETDRARFIGRGRDLRAPAALDGELSGTVGTVLDPVFGLRRRVRIAPGATVVLQLWTVAAGTREEALALAGRFRGAGVFVDASKSASQRSKETMAALGIDADQAQRFQRLAGALLYPDPTLRAAPDDLAKGQGGPPTLWAGGVSGDRPIALLRIDDDAGLALTDELLQASAFWNAHGLDADLVAIAATTALRDALQARFDAHAKQYPRPDGRQNLFVLVAGEAVESLQAGLVTAAGLVLEQRNGTLAAQVDALLRDDDTTGGTKPDTAAAIAAAPAAERGGFIDEARLEFPNGHGGFADDGREYVTVIRDGVLPPMPWLNVVANPDFGFTTTEAGGGYAWSQNSQRNPITPWANDPVSDPPQEVLYVRDDEDGRLFTATALPRCGDDGEYVARHGHGYSRFQHAEHGIELDLLQYVPIDDGLKISRLRLRNRSGRTRRLSVTAFVQWALGPNGTRPAPFVATSLDGDTGALLATNTWRAEFGERVAFIDLLGRQASHDGDRLGFLGRHGNLSSPAALRDGQPLAGRTGAGFDPCGALQASVELPAHGEDEIVLLLGDAKDADTARELVRRYREADLDAVLQAATRQWDDILGTVQVRTPDRGMDLLLNRWLLYQALCCRVWARTAYYQASGAYGFRDQLQDVMATCIAKPDETRAQLLRAAGRQFEEGDVQHWWLPPGGEGIRTRMTDDRLWLPFVACHYMDTTGDTDVLDTRQPFIEGPELEPGAHEAYYRPTTADTDASLYEHCARAIDVSLSLGAHDLPLFGTGDWNDGMNRVGEQGRGESSWLGWFLCATIDAFAPHAKARGEHDRAARWEQVAATVRKGLDDGGWDGHWYRRGYYDDGTPLGSHESDECRIDTIAQSWSVIAGGGDPAHAKSAMEQVDRQLILRDEKVALLFTPPFQHTDHDPGYIKAYPPGLRENGGQYTHGAQWSIFAFSKMGDGDRAAELFSLINPVHHASTPEGVARYKVEPYVAVADVYSVEPHVGRGGWTWYTGSGAWLYRAGLEAILGFYLQGDKLRLDPCIPRDWPGFSIEYRHGGSRYVIEIANPHGACRGIASCELDGRALEVEPCLIPLSDDGGVHRVAIALGH</sequence>
<dbReference type="PANTHER" id="PTHR37469:SF2">
    <property type="entry name" value="CELLOBIONIC ACID PHOSPHORYLASE"/>
    <property type="match status" value="1"/>
</dbReference>
<dbReference type="SMART" id="SM01068">
    <property type="entry name" value="CBM_X"/>
    <property type="match status" value="2"/>
</dbReference>
<dbReference type="CDD" id="cd11756">
    <property type="entry name" value="GH94N_ChvB_NdvB_1_like"/>
    <property type="match status" value="1"/>
</dbReference>
<evidence type="ECO:0000313" key="6">
    <source>
        <dbReference type="Proteomes" id="UP001595705"/>
    </source>
</evidence>
<dbReference type="InterPro" id="IPR052047">
    <property type="entry name" value="GH94_Enzymes"/>
</dbReference>
<dbReference type="RefSeq" id="WP_386742645.1">
    <property type="nucleotide sequence ID" value="NZ_JBHRYA010000003.1"/>
</dbReference>
<feature type="domain" description="Glycosyl hydrolase 94 supersandwich" evidence="3">
    <location>
        <begin position="500"/>
        <end position="771"/>
    </location>
</feature>
<reference evidence="6" key="1">
    <citation type="journal article" date="2019" name="Int. J. Syst. Evol. Microbiol.">
        <title>The Global Catalogue of Microorganisms (GCM) 10K type strain sequencing project: providing services to taxonomists for standard genome sequencing and annotation.</title>
        <authorList>
            <consortium name="The Broad Institute Genomics Platform"/>
            <consortium name="The Broad Institute Genome Sequencing Center for Infectious Disease"/>
            <person name="Wu L."/>
            <person name="Ma J."/>
        </authorList>
    </citation>
    <scope>NUCLEOTIDE SEQUENCE [LARGE SCALE GENOMIC DNA]</scope>
    <source>
        <strain evidence="6">KCTC 42441</strain>
    </source>
</reference>
<dbReference type="Pfam" id="PF17167">
    <property type="entry name" value="Glyco_hydro_94"/>
    <property type="match status" value="1"/>
</dbReference>